<dbReference type="Proteomes" id="UP001163850">
    <property type="component" value="Unassembled WGS sequence"/>
</dbReference>
<comment type="caution">
    <text evidence="2">The sequence shown here is derived from an EMBL/GenBank/DDBJ whole genome shotgun (WGS) entry which is preliminary data.</text>
</comment>
<accession>A0AA38PNJ9</accession>
<reference evidence="2" key="1">
    <citation type="submission" date="2022-08" db="EMBL/GenBank/DDBJ databases">
        <authorList>
            <consortium name="DOE Joint Genome Institute"/>
            <person name="Min B."/>
            <person name="Riley R."/>
            <person name="Sierra-Patev S."/>
            <person name="Naranjo-Ortiz M."/>
            <person name="Looney B."/>
            <person name="Konkel Z."/>
            <person name="Slot J.C."/>
            <person name="Sakamoto Y."/>
            <person name="Steenwyk J.L."/>
            <person name="Rokas A."/>
            <person name="Carro J."/>
            <person name="Camarero S."/>
            <person name="Ferreira P."/>
            <person name="Molpeceres G."/>
            <person name="Ruiz-Duenas F.J."/>
            <person name="Serrano A."/>
            <person name="Henrissat B."/>
            <person name="Drula E."/>
            <person name="Hughes K.W."/>
            <person name="Mata J.L."/>
            <person name="Ishikawa N.K."/>
            <person name="Vargas-Isla R."/>
            <person name="Ushijima S."/>
            <person name="Smith C.A."/>
            <person name="Ahrendt S."/>
            <person name="Andreopoulos W."/>
            <person name="He G."/>
            <person name="Labutti K."/>
            <person name="Lipzen A."/>
            <person name="Ng V."/>
            <person name="Sandor L."/>
            <person name="Barry K."/>
            <person name="Martinez A.T."/>
            <person name="Xiao Y."/>
            <person name="Gibbons J.G."/>
            <person name="Terashima K."/>
            <person name="Hibbett D.S."/>
            <person name="Grigoriev I.V."/>
        </authorList>
    </citation>
    <scope>NUCLEOTIDE SEQUENCE</scope>
    <source>
        <strain evidence="2">TFB7829</strain>
    </source>
</reference>
<feature type="chain" id="PRO_5041405054" evidence="1">
    <location>
        <begin position="23"/>
        <end position="236"/>
    </location>
</feature>
<evidence type="ECO:0000313" key="2">
    <source>
        <dbReference type="EMBL" id="KAJ3978764.1"/>
    </source>
</evidence>
<dbReference type="EMBL" id="MU802728">
    <property type="protein sequence ID" value="KAJ3978764.1"/>
    <property type="molecule type" value="Genomic_DNA"/>
</dbReference>
<feature type="signal peptide" evidence="1">
    <location>
        <begin position="1"/>
        <end position="22"/>
    </location>
</feature>
<organism evidence="2 3">
    <name type="scientific">Lentinula detonsa</name>
    <dbReference type="NCBI Taxonomy" id="2804962"/>
    <lineage>
        <taxon>Eukaryota</taxon>
        <taxon>Fungi</taxon>
        <taxon>Dikarya</taxon>
        <taxon>Basidiomycota</taxon>
        <taxon>Agaricomycotina</taxon>
        <taxon>Agaricomycetes</taxon>
        <taxon>Agaricomycetidae</taxon>
        <taxon>Agaricales</taxon>
        <taxon>Marasmiineae</taxon>
        <taxon>Omphalotaceae</taxon>
        <taxon>Lentinula</taxon>
    </lineage>
</organism>
<proteinExistence type="predicted"/>
<evidence type="ECO:0000256" key="1">
    <source>
        <dbReference type="SAM" id="SignalP"/>
    </source>
</evidence>
<protein>
    <submittedName>
        <fullName evidence="2">Uncharacterized protein</fullName>
    </submittedName>
</protein>
<gene>
    <name evidence="2" type="ORF">F5890DRAFT_1559708</name>
</gene>
<keyword evidence="1" id="KW-0732">Signal</keyword>
<name>A0AA38PNJ9_9AGAR</name>
<sequence>MLFPRSGLTTITIIGAASFVLTMPVPSFTDADESPKDVVAPTISKVHLPDPAFVTGITFIAGHKCQGQTKELKNVRIINEDIQWSHWPNDYKEFEDSEEEIKAIPASFMIGISPTCTQSQFSVLNSGTPYQYGANAIRVASGNSNPPLQGLHTPIRRAPMDIGGIGSAPGSSAAPSISVDWFKAKNDYMGSSCDWKTFLEKTEPGKELAKLPEHLQDHWHSYLKDSVTCDIKQLTD</sequence>
<dbReference type="AlphaFoldDB" id="A0AA38PNJ9"/>
<evidence type="ECO:0000313" key="3">
    <source>
        <dbReference type="Proteomes" id="UP001163850"/>
    </source>
</evidence>